<dbReference type="Proteomes" id="UP000537141">
    <property type="component" value="Unassembled WGS sequence"/>
</dbReference>
<comment type="caution">
    <text evidence="1">The sequence shown here is derived from an EMBL/GenBank/DDBJ whole genome shotgun (WGS) entry which is preliminary data.</text>
</comment>
<reference evidence="1 2" key="1">
    <citation type="submission" date="2020-08" db="EMBL/GenBank/DDBJ databases">
        <title>Genomic Encyclopedia of Type Strains, Phase IV (KMG-IV): sequencing the most valuable type-strain genomes for metagenomic binning, comparative biology and taxonomic classification.</title>
        <authorList>
            <person name="Goeker M."/>
        </authorList>
    </citation>
    <scope>NUCLEOTIDE SEQUENCE [LARGE SCALE GENOMIC DNA]</scope>
    <source>
        <strain evidence="1 2">DSM 26287</strain>
    </source>
</reference>
<evidence type="ECO:0000313" key="1">
    <source>
        <dbReference type="EMBL" id="MBB6543879.1"/>
    </source>
</evidence>
<gene>
    <name evidence="1" type="ORF">HNQ55_002402</name>
</gene>
<accession>A0A7X0NI28</accession>
<protein>
    <submittedName>
        <fullName evidence="1">Uncharacterized protein</fullName>
    </submittedName>
</protein>
<dbReference type="AlphaFoldDB" id="A0A7X0NI28"/>
<evidence type="ECO:0000313" key="2">
    <source>
        <dbReference type="Proteomes" id="UP000537141"/>
    </source>
</evidence>
<organism evidence="1 2">
    <name type="scientific">Thalassotalea piscium</name>
    <dbReference type="NCBI Taxonomy" id="1230533"/>
    <lineage>
        <taxon>Bacteria</taxon>
        <taxon>Pseudomonadati</taxon>
        <taxon>Pseudomonadota</taxon>
        <taxon>Gammaproteobacteria</taxon>
        <taxon>Alteromonadales</taxon>
        <taxon>Colwelliaceae</taxon>
        <taxon>Thalassotalea</taxon>
    </lineage>
</organism>
<proteinExistence type="predicted"/>
<sequence>MSTLKLKLIPKYRLTSLFMLVFLLFFSLGHAHTIDVTKSNVEQQECNLCQHNIGSIPQRLTVTPVEISEFTQPSTIDNIKHATKTDYFSPQLRAPPTHT</sequence>
<dbReference type="EMBL" id="JACHHU010000020">
    <property type="protein sequence ID" value="MBB6543879.1"/>
    <property type="molecule type" value="Genomic_DNA"/>
</dbReference>
<dbReference type="RefSeq" id="WP_184424654.1">
    <property type="nucleotide sequence ID" value="NZ_AP027362.1"/>
</dbReference>
<name>A0A7X0NI28_9GAMM</name>
<keyword evidence="2" id="KW-1185">Reference proteome</keyword>